<organism evidence="1 2">
    <name type="scientific">Piloderma croceum (strain F 1598)</name>
    <dbReference type="NCBI Taxonomy" id="765440"/>
    <lineage>
        <taxon>Eukaryota</taxon>
        <taxon>Fungi</taxon>
        <taxon>Dikarya</taxon>
        <taxon>Basidiomycota</taxon>
        <taxon>Agaricomycotina</taxon>
        <taxon>Agaricomycetes</taxon>
        <taxon>Agaricomycetidae</taxon>
        <taxon>Atheliales</taxon>
        <taxon>Atheliaceae</taxon>
        <taxon>Piloderma</taxon>
    </lineage>
</organism>
<dbReference type="HOGENOM" id="CLU_005726_3_1_1"/>
<dbReference type="PANTHER" id="PTHR35871">
    <property type="entry name" value="EXPRESSED PROTEIN"/>
    <property type="match status" value="1"/>
</dbReference>
<evidence type="ECO:0000313" key="2">
    <source>
        <dbReference type="Proteomes" id="UP000054166"/>
    </source>
</evidence>
<dbReference type="OrthoDB" id="3218065at2759"/>
<evidence type="ECO:0000313" key="1">
    <source>
        <dbReference type="EMBL" id="KIM76587.1"/>
    </source>
</evidence>
<dbReference type="Proteomes" id="UP000054166">
    <property type="component" value="Unassembled WGS sequence"/>
</dbReference>
<gene>
    <name evidence="1" type="ORF">PILCRDRAFT_91517</name>
</gene>
<reference evidence="2" key="2">
    <citation type="submission" date="2015-01" db="EMBL/GenBank/DDBJ databases">
        <title>Evolutionary Origins and Diversification of the Mycorrhizal Mutualists.</title>
        <authorList>
            <consortium name="DOE Joint Genome Institute"/>
            <consortium name="Mycorrhizal Genomics Consortium"/>
            <person name="Kohler A."/>
            <person name="Kuo A."/>
            <person name="Nagy L.G."/>
            <person name="Floudas D."/>
            <person name="Copeland A."/>
            <person name="Barry K.W."/>
            <person name="Cichocki N."/>
            <person name="Veneault-Fourrey C."/>
            <person name="LaButti K."/>
            <person name="Lindquist E.A."/>
            <person name="Lipzen A."/>
            <person name="Lundell T."/>
            <person name="Morin E."/>
            <person name="Murat C."/>
            <person name="Riley R."/>
            <person name="Ohm R."/>
            <person name="Sun H."/>
            <person name="Tunlid A."/>
            <person name="Henrissat B."/>
            <person name="Grigoriev I.V."/>
            <person name="Hibbett D.S."/>
            <person name="Martin F."/>
        </authorList>
    </citation>
    <scope>NUCLEOTIDE SEQUENCE [LARGE SCALE GENOMIC DNA]</scope>
    <source>
        <strain evidence="2">F 1598</strain>
    </source>
</reference>
<accession>A0A0C3BGZ1</accession>
<dbReference type="EMBL" id="KN833033">
    <property type="protein sequence ID" value="KIM76587.1"/>
    <property type="molecule type" value="Genomic_DNA"/>
</dbReference>
<reference evidence="1 2" key="1">
    <citation type="submission" date="2014-04" db="EMBL/GenBank/DDBJ databases">
        <authorList>
            <consortium name="DOE Joint Genome Institute"/>
            <person name="Kuo A."/>
            <person name="Tarkka M."/>
            <person name="Buscot F."/>
            <person name="Kohler A."/>
            <person name="Nagy L.G."/>
            <person name="Floudas D."/>
            <person name="Copeland A."/>
            <person name="Barry K.W."/>
            <person name="Cichocki N."/>
            <person name="Veneault-Fourrey C."/>
            <person name="LaButti K."/>
            <person name="Lindquist E.A."/>
            <person name="Lipzen A."/>
            <person name="Lundell T."/>
            <person name="Morin E."/>
            <person name="Murat C."/>
            <person name="Sun H."/>
            <person name="Tunlid A."/>
            <person name="Henrissat B."/>
            <person name="Grigoriev I.V."/>
            <person name="Hibbett D.S."/>
            <person name="Martin F."/>
            <person name="Nordberg H.P."/>
            <person name="Cantor M.N."/>
            <person name="Hua S.X."/>
        </authorList>
    </citation>
    <scope>NUCLEOTIDE SEQUENCE [LARGE SCALE GENOMIC DNA]</scope>
    <source>
        <strain evidence="1 2">F 1598</strain>
    </source>
</reference>
<dbReference type="InParanoid" id="A0A0C3BGZ1"/>
<sequence>MQANDGLKAGWVLEGEQPLKKKGPGRGLHQSDVICSTVGWLLEASQTLKYGKNYDGYWTGELFIKQLVEKIIPAFENAHSLGYQALIMVDNSQGHSAYPVDALHVSEMNLRPGGKQCCLCNGWFIHDGQRVTQPMIFSPDHPKFPDAPKRIKQVLEERGLWQVGMHLECAKPKCLVDATSCFAKCVLGLQPDFTEQKSLVQEVIEAVGHMCIFLSKFYYNLLKALASVDVKTIWQWEHQMIQWMDAYREGKGIAPSQSL</sequence>
<dbReference type="PANTHER" id="PTHR35871:SF1">
    <property type="entry name" value="CXC1-LIKE CYSTEINE CLUSTER ASSOCIATED WITH KDZ TRANSPOSASES DOMAIN-CONTAINING PROTEIN"/>
    <property type="match status" value="1"/>
</dbReference>
<name>A0A0C3BGZ1_PILCF</name>
<proteinExistence type="predicted"/>
<dbReference type="STRING" id="765440.A0A0C3BGZ1"/>
<evidence type="ECO:0008006" key="3">
    <source>
        <dbReference type="Google" id="ProtNLM"/>
    </source>
</evidence>
<dbReference type="AlphaFoldDB" id="A0A0C3BGZ1"/>
<protein>
    <recommendedName>
        <fullName evidence="3">DDE-1 domain-containing protein</fullName>
    </recommendedName>
</protein>
<keyword evidence="2" id="KW-1185">Reference proteome</keyword>